<dbReference type="InterPro" id="IPR001304">
    <property type="entry name" value="C-type_lectin-like"/>
</dbReference>
<keyword evidence="2 3" id="KW-1015">Disulfide bond</keyword>
<dbReference type="InterPro" id="IPR016186">
    <property type="entry name" value="C-type_lectin-like/link_sf"/>
</dbReference>
<dbReference type="eggNOG" id="KOG4297">
    <property type="taxonomic scope" value="Eukaryota"/>
</dbReference>
<gene>
    <name evidence="6" type="ORF">BRAFLDRAFT_68932</name>
</gene>
<dbReference type="InParanoid" id="C3ZFY2"/>
<dbReference type="InterPro" id="IPR013806">
    <property type="entry name" value="Kringle-like"/>
</dbReference>
<dbReference type="SUPFAM" id="SSF57440">
    <property type="entry name" value="Kringle-like"/>
    <property type="match status" value="1"/>
</dbReference>
<evidence type="ECO:0000256" key="1">
    <source>
        <dbReference type="ARBA" id="ARBA00022572"/>
    </source>
</evidence>
<evidence type="ECO:0000256" key="2">
    <source>
        <dbReference type="ARBA" id="ARBA00023157"/>
    </source>
</evidence>
<dbReference type="FunFam" id="2.40.20.10:FF:000041">
    <property type="entry name" value="Uncharacterized protein"/>
    <property type="match status" value="1"/>
</dbReference>
<dbReference type="PROSITE" id="PS00021">
    <property type="entry name" value="KRINGLE_1"/>
    <property type="match status" value="1"/>
</dbReference>
<dbReference type="CDD" id="cd00108">
    <property type="entry name" value="KR"/>
    <property type="match status" value="1"/>
</dbReference>
<dbReference type="PROSITE" id="PS50041">
    <property type="entry name" value="C_TYPE_LECTIN_2"/>
    <property type="match status" value="1"/>
</dbReference>
<accession>C3ZFY2</accession>
<organism>
    <name type="scientific">Branchiostoma floridae</name>
    <name type="common">Florida lancelet</name>
    <name type="synonym">Amphioxus</name>
    <dbReference type="NCBI Taxonomy" id="7739"/>
    <lineage>
        <taxon>Eukaryota</taxon>
        <taxon>Metazoa</taxon>
        <taxon>Chordata</taxon>
        <taxon>Cephalochordata</taxon>
        <taxon>Leptocardii</taxon>
        <taxon>Amphioxiformes</taxon>
        <taxon>Branchiostomatidae</taxon>
        <taxon>Branchiostoma</taxon>
    </lineage>
</organism>
<evidence type="ECO:0008006" key="7">
    <source>
        <dbReference type="Google" id="ProtNLM"/>
    </source>
</evidence>
<feature type="domain" description="Kringle" evidence="5">
    <location>
        <begin position="126"/>
        <end position="201"/>
    </location>
</feature>
<dbReference type="InterPro" id="IPR016187">
    <property type="entry name" value="CTDL_fold"/>
</dbReference>
<dbReference type="InterPro" id="IPR018378">
    <property type="entry name" value="C-type_lectin_CS"/>
</dbReference>
<feature type="domain" description="C-type lectin" evidence="4">
    <location>
        <begin position="217"/>
        <end position="341"/>
    </location>
</feature>
<sequence length="346" mass="38957">MAYTKAQLSHIARRLSQINEKVNRINLKVANTSLYLQAKATTGLPQVIPVTQSTHVPKKKWREDLRCGQGYPAPNGNPAECDPAGTVPCCSPGHWCGKTVYHCDCAGCIDYRDQDVHQPGDCQAEGNGVSYRGTVSVTETGRTCQRWDSQFPHPHDRTPENYPLSGLEGNYCRNPDGSRRVWCYTRDDLFMRWDYCDVPICEAVHVENRCPDGYKLLVGTCIRLFIDGMSHHMATQACESERATLAMPKTGAFDGALRDLVMHEGGNNNYWIGLWEGETDTGWQWVDGTPLQTNDYTGWNPGEPSNYGFVWGNCVQYWSGSIGYPMWDDTDCFVFKRFICQAPALR</sequence>
<reference evidence="6" key="1">
    <citation type="journal article" date="2008" name="Nature">
        <title>The amphioxus genome and the evolution of the chordate karyotype.</title>
        <authorList>
            <consortium name="US DOE Joint Genome Institute (JGI-PGF)"/>
            <person name="Putnam N.H."/>
            <person name="Butts T."/>
            <person name="Ferrier D.E.K."/>
            <person name="Furlong R.F."/>
            <person name="Hellsten U."/>
            <person name="Kawashima T."/>
            <person name="Robinson-Rechavi M."/>
            <person name="Shoguchi E."/>
            <person name="Terry A."/>
            <person name="Yu J.-K."/>
            <person name="Benito-Gutierrez E.L."/>
            <person name="Dubchak I."/>
            <person name="Garcia-Fernandez J."/>
            <person name="Gibson-Brown J.J."/>
            <person name="Grigoriev I.V."/>
            <person name="Horton A.C."/>
            <person name="de Jong P.J."/>
            <person name="Jurka J."/>
            <person name="Kapitonov V.V."/>
            <person name="Kohara Y."/>
            <person name="Kuroki Y."/>
            <person name="Lindquist E."/>
            <person name="Lucas S."/>
            <person name="Osoegawa K."/>
            <person name="Pennacchio L.A."/>
            <person name="Salamov A.A."/>
            <person name="Satou Y."/>
            <person name="Sauka-Spengler T."/>
            <person name="Schmutz J."/>
            <person name="Shin-I T."/>
            <person name="Toyoda A."/>
            <person name="Bronner-Fraser M."/>
            <person name="Fujiyama A."/>
            <person name="Holland L.Z."/>
            <person name="Holland P.W.H."/>
            <person name="Satoh N."/>
            <person name="Rokhsar D.S."/>
        </authorList>
    </citation>
    <scope>NUCLEOTIDE SEQUENCE [LARGE SCALE GENOMIC DNA]</scope>
    <source>
        <strain evidence="6">S238N-H82</strain>
        <tissue evidence="6">Testes</tissue>
    </source>
</reference>
<dbReference type="SMART" id="SM00130">
    <property type="entry name" value="KR"/>
    <property type="match status" value="1"/>
</dbReference>
<dbReference type="PANTHER" id="PTHR24261:SF7">
    <property type="entry name" value="KRINGLE DOMAIN-CONTAINING PROTEIN"/>
    <property type="match status" value="1"/>
</dbReference>
<protein>
    <recommendedName>
        <fullName evidence="7">C-type lectin domain-containing protein</fullName>
    </recommendedName>
</protein>
<keyword evidence="1 3" id="KW-0420">Kringle</keyword>
<dbReference type="SUPFAM" id="SSF56436">
    <property type="entry name" value="C-type lectin-like"/>
    <property type="match status" value="1"/>
</dbReference>
<dbReference type="Gene3D" id="3.10.100.10">
    <property type="entry name" value="Mannose-Binding Protein A, subunit A"/>
    <property type="match status" value="1"/>
</dbReference>
<dbReference type="InterPro" id="IPR038178">
    <property type="entry name" value="Kringle_sf"/>
</dbReference>
<proteinExistence type="predicted"/>
<dbReference type="AlphaFoldDB" id="C3ZFY2"/>
<dbReference type="InterPro" id="IPR018056">
    <property type="entry name" value="Kringle_CS"/>
</dbReference>
<evidence type="ECO:0000313" key="6">
    <source>
        <dbReference type="EMBL" id="EEN48457.1"/>
    </source>
</evidence>
<dbReference type="InterPro" id="IPR050759">
    <property type="entry name" value="Serine_protease_kringle"/>
</dbReference>
<dbReference type="PROSITE" id="PS50070">
    <property type="entry name" value="KRINGLE_2"/>
    <property type="match status" value="1"/>
</dbReference>
<dbReference type="PROSITE" id="PS00615">
    <property type="entry name" value="C_TYPE_LECTIN_1"/>
    <property type="match status" value="1"/>
</dbReference>
<comment type="caution">
    <text evidence="3">Lacks conserved residue(s) required for the propagation of feature annotation.</text>
</comment>
<evidence type="ECO:0000259" key="4">
    <source>
        <dbReference type="PROSITE" id="PS50041"/>
    </source>
</evidence>
<dbReference type="SMART" id="SM00034">
    <property type="entry name" value="CLECT"/>
    <property type="match status" value="1"/>
</dbReference>
<feature type="disulfide bond" evidence="3">
    <location>
        <begin position="144"/>
        <end position="183"/>
    </location>
</feature>
<dbReference type="CDD" id="cd10909">
    <property type="entry name" value="ChtBD1_GH18_2"/>
    <property type="match status" value="1"/>
</dbReference>
<dbReference type="EMBL" id="GG666616">
    <property type="protein sequence ID" value="EEN48457.1"/>
    <property type="molecule type" value="Genomic_DNA"/>
</dbReference>
<evidence type="ECO:0000259" key="5">
    <source>
        <dbReference type="PROSITE" id="PS50070"/>
    </source>
</evidence>
<dbReference type="PRINTS" id="PR00018">
    <property type="entry name" value="KRINGLE"/>
</dbReference>
<evidence type="ECO:0000256" key="3">
    <source>
        <dbReference type="PROSITE-ProRule" id="PRU00121"/>
    </source>
</evidence>
<dbReference type="FunFam" id="3.10.100.10:FF:000220">
    <property type="match status" value="1"/>
</dbReference>
<dbReference type="InterPro" id="IPR000001">
    <property type="entry name" value="Kringle"/>
</dbReference>
<dbReference type="Pfam" id="PF00051">
    <property type="entry name" value="Kringle"/>
    <property type="match status" value="1"/>
</dbReference>
<dbReference type="PANTHER" id="PTHR24261">
    <property type="entry name" value="PLASMINOGEN-RELATED"/>
    <property type="match status" value="1"/>
</dbReference>
<dbReference type="CDD" id="cd00037">
    <property type="entry name" value="CLECT"/>
    <property type="match status" value="1"/>
</dbReference>
<dbReference type="Gene3D" id="2.40.20.10">
    <property type="entry name" value="Plasminogen Kringle 4"/>
    <property type="match status" value="1"/>
</dbReference>
<dbReference type="Pfam" id="PF00059">
    <property type="entry name" value="Lectin_C"/>
    <property type="match status" value="1"/>
</dbReference>
<name>C3ZFY2_BRAFL</name>